<dbReference type="SUPFAM" id="SSF51126">
    <property type="entry name" value="Pectin lyase-like"/>
    <property type="match status" value="1"/>
</dbReference>
<organism evidence="1 2">
    <name type="scientific">Blattamonas nauphoetae</name>
    <dbReference type="NCBI Taxonomy" id="2049346"/>
    <lineage>
        <taxon>Eukaryota</taxon>
        <taxon>Metamonada</taxon>
        <taxon>Preaxostyla</taxon>
        <taxon>Oxymonadida</taxon>
        <taxon>Blattamonas</taxon>
    </lineage>
</organism>
<keyword evidence="2" id="KW-1185">Reference proteome</keyword>
<sequence length="907" mass="98040">MESQTLNIGTGPLLSFSLAQPSPHDFLASSTLQMNTFLQFCTFVNMSSQNKQPTFRSSNFRFGSNIEQKVIGCAISNSTNHQSGTTMMDPNFGGSLACLNTSFTSCVRTSNDEIDMKHKNVTDSDIGRTIMDKLSGMTSVAYTLCTFKDLTIAAGNSDGGSAIFIDQARCPVTITQCFFHNCTCTESNDDGGSICCRETRSDCAVSLTLSSFPECSAISDWNSYGGSVMFESNSSVSVTDCFFENSQALYDGALSIHYSSPATVFNCVFASCSSTHSAGAMGIYRMPLINLSSLQFRECSATGAVKASDLYCFFNSESIMTTDNVKLCDSTSDLPNVFNEASMADLSPLVPQLQFTPTATVSVLFSGETATVNVAASGEVNGTMSVLLAGSNVPRLVHVTFGAPGSPSTTGAAVVSSGANGILPLADYTLRSFSIPGFWFPPDTDPTVFEASLECTDDTCLYLVLKVRGTYLPKDSNSDFIVTLTSLSQSFLVKFVTSRTGQSDPILVTPSFDLDWGQEYTILSIVKDVPSDPLIVKSSNVMFTVPVPPHLTNARVECSTPLCLSVFLVFEGEKLKPDVTFITKISDTPLTLTTTFSSPTSGQTEPIDVWPSNPFPLSGFTIVSIEEANASPARQVNVVRLPTIVPEAIITGVNCTLDNTATTYTIRFNGVFISSSDLEMEMKDDANNTVRVQTFLKDGVLTATEVVYPTSPNNLIAGRTYTVVSSNNATINIRPLLSFTAPIPPRVLSASAECGNVMCSTMNIVLRGQAFLTNQTFLLVIDGITEPIPFMCETQTIATIGPLQIGGKSNLTYSTTYTLTLIVEDDFSDPHRIHCDGVTFTTPSSPRLSTVHTSSENGEDKLQCWRWRKRGRNWIVILVRQLEQLPSGHADICSQHRSVWTRYLSGC</sequence>
<evidence type="ECO:0000313" key="2">
    <source>
        <dbReference type="Proteomes" id="UP001281761"/>
    </source>
</evidence>
<gene>
    <name evidence="1" type="ORF">BLNAU_17891</name>
</gene>
<proteinExistence type="predicted"/>
<dbReference type="Proteomes" id="UP001281761">
    <property type="component" value="Unassembled WGS sequence"/>
</dbReference>
<evidence type="ECO:0000313" key="1">
    <source>
        <dbReference type="EMBL" id="KAK2947186.1"/>
    </source>
</evidence>
<name>A0ABQ9XA81_9EUKA</name>
<accession>A0ABQ9XA81</accession>
<dbReference type="EMBL" id="JARBJD010000208">
    <property type="protein sequence ID" value="KAK2947186.1"/>
    <property type="molecule type" value="Genomic_DNA"/>
</dbReference>
<dbReference type="InterPro" id="IPR011050">
    <property type="entry name" value="Pectin_lyase_fold/virulence"/>
</dbReference>
<comment type="caution">
    <text evidence="1">The sequence shown here is derived from an EMBL/GenBank/DDBJ whole genome shotgun (WGS) entry which is preliminary data.</text>
</comment>
<reference evidence="1 2" key="1">
    <citation type="journal article" date="2022" name="bioRxiv">
        <title>Genomics of Preaxostyla Flagellates Illuminates Evolutionary Transitions and the Path Towards Mitochondrial Loss.</title>
        <authorList>
            <person name="Novak L.V.F."/>
            <person name="Treitli S.C."/>
            <person name="Pyrih J."/>
            <person name="Halakuc P."/>
            <person name="Pipaliya S.V."/>
            <person name="Vacek V."/>
            <person name="Brzon O."/>
            <person name="Soukal P."/>
            <person name="Eme L."/>
            <person name="Dacks J.B."/>
            <person name="Karnkowska A."/>
            <person name="Elias M."/>
            <person name="Hampl V."/>
        </authorList>
    </citation>
    <scope>NUCLEOTIDE SEQUENCE [LARGE SCALE GENOMIC DNA]</scope>
    <source>
        <strain evidence="1">NAU3</strain>
        <tissue evidence="1">Gut</tissue>
    </source>
</reference>
<protein>
    <submittedName>
        <fullName evidence="1">Uncharacterized protein</fullName>
    </submittedName>
</protein>